<sequence length="72" mass="7340">MARVVEWQKSSFSSGGDSANCVELAAVGGTALLRESEEPASMLTLTRPGLAGLLRQVKAGGPGGGFGPPVRR</sequence>
<reference evidence="2 3" key="1">
    <citation type="submission" date="2015-07" db="EMBL/GenBank/DDBJ databases">
        <authorList>
            <person name="Ju K.-S."/>
            <person name="Doroghazi J.R."/>
            <person name="Metcalf W.W."/>
        </authorList>
    </citation>
    <scope>NUCLEOTIDE SEQUENCE [LARGE SCALE GENOMIC DNA]</scope>
    <source>
        <strain evidence="2 3">NRRL B-3589</strain>
    </source>
</reference>
<evidence type="ECO:0000313" key="3">
    <source>
        <dbReference type="Proteomes" id="UP000037020"/>
    </source>
</evidence>
<dbReference type="Proteomes" id="UP000037020">
    <property type="component" value="Unassembled WGS sequence"/>
</dbReference>
<dbReference type="InterPro" id="IPR007278">
    <property type="entry name" value="DUF397"/>
</dbReference>
<keyword evidence="3" id="KW-1185">Reference proteome</keyword>
<evidence type="ECO:0000259" key="1">
    <source>
        <dbReference type="Pfam" id="PF04149"/>
    </source>
</evidence>
<proteinExistence type="predicted"/>
<accession>A0ABR5IVN4</accession>
<dbReference type="RefSeq" id="WP_030892826.1">
    <property type="nucleotide sequence ID" value="NZ_JBIRHZ010000003.1"/>
</dbReference>
<gene>
    <name evidence="2" type="ORF">ADK38_38025</name>
</gene>
<organism evidence="2 3">
    <name type="scientific">Streptomyces varsoviensis</name>
    <dbReference type="NCBI Taxonomy" id="67373"/>
    <lineage>
        <taxon>Bacteria</taxon>
        <taxon>Bacillati</taxon>
        <taxon>Actinomycetota</taxon>
        <taxon>Actinomycetes</taxon>
        <taxon>Kitasatosporales</taxon>
        <taxon>Streptomycetaceae</taxon>
        <taxon>Streptomyces</taxon>
    </lineage>
</organism>
<dbReference type="EMBL" id="LGUT01003577">
    <property type="protein sequence ID" value="KOG85199.1"/>
    <property type="molecule type" value="Genomic_DNA"/>
</dbReference>
<protein>
    <recommendedName>
        <fullName evidence="1">DUF397 domain-containing protein</fullName>
    </recommendedName>
</protein>
<name>A0ABR5IVN4_9ACTN</name>
<comment type="caution">
    <text evidence="2">The sequence shown here is derived from an EMBL/GenBank/DDBJ whole genome shotgun (WGS) entry which is preliminary data.</text>
</comment>
<feature type="domain" description="DUF397" evidence="1">
    <location>
        <begin position="6"/>
        <end position="58"/>
    </location>
</feature>
<dbReference type="Pfam" id="PF04149">
    <property type="entry name" value="DUF397"/>
    <property type="match status" value="1"/>
</dbReference>
<evidence type="ECO:0000313" key="2">
    <source>
        <dbReference type="EMBL" id="KOG85199.1"/>
    </source>
</evidence>